<dbReference type="InterPro" id="IPR009061">
    <property type="entry name" value="DNA-bd_dom_put_sf"/>
</dbReference>
<protein>
    <submittedName>
        <fullName evidence="3">MerR family transcriptional regulator</fullName>
    </submittedName>
</protein>
<dbReference type="EMBL" id="JAGSOV010000009">
    <property type="protein sequence ID" value="MCO1654140.1"/>
    <property type="molecule type" value="Genomic_DNA"/>
</dbReference>
<dbReference type="RefSeq" id="WP_252435746.1">
    <property type="nucleotide sequence ID" value="NZ_JAGSOV010000009.1"/>
</dbReference>
<accession>A0ABT0ZTX6</accession>
<keyword evidence="4" id="KW-1185">Reference proteome</keyword>
<evidence type="ECO:0000313" key="4">
    <source>
        <dbReference type="Proteomes" id="UP001165283"/>
    </source>
</evidence>
<name>A0ABT0ZTX6_9PSEU</name>
<dbReference type="InterPro" id="IPR036594">
    <property type="entry name" value="Meth_synthase_dom"/>
</dbReference>
<dbReference type="SMART" id="SM00422">
    <property type="entry name" value="HTH_MERR"/>
    <property type="match status" value="1"/>
</dbReference>
<sequence length="307" mass="31744">MPGEQGRADDVLGVAAVARRLGVAPATLRSWHRRYGIGPSSYSSGARRAYTAEDVARLEAMHAAMVRGASAADAARTALATGLGASTEPTPPSGRQGGRGLRLPDAGPRVRGLGRAASALDAEAVDAVLDDSITALGVAATWDGVARPVLVAIAERWQRTSTGVETEHLLSECLLRAFHRVVDRAPVTRSGRPVLLAAVPGEAHHLPLSALAAVVAERGVGARSLAALPEASLRAAVDRTGPAAVFLWAHGPGPHLEGLFTDLPRPRPGCRWIVGGPGWAGQDLPGEVLRCDTLSEAADQVERAGTG</sequence>
<dbReference type="InterPro" id="IPR003759">
    <property type="entry name" value="Cbl-bd_cap"/>
</dbReference>
<dbReference type="Pfam" id="PF02607">
    <property type="entry name" value="B12-binding_2"/>
    <property type="match status" value="1"/>
</dbReference>
<dbReference type="Pfam" id="PF13411">
    <property type="entry name" value="MerR_1"/>
    <property type="match status" value="1"/>
</dbReference>
<proteinExistence type="predicted"/>
<feature type="domain" description="HTH merR-type" evidence="2">
    <location>
        <begin position="11"/>
        <end position="58"/>
    </location>
</feature>
<dbReference type="InterPro" id="IPR000551">
    <property type="entry name" value="MerR-type_HTH_dom"/>
</dbReference>
<comment type="caution">
    <text evidence="3">The sequence shown here is derived from an EMBL/GenBank/DDBJ whole genome shotgun (WGS) entry which is preliminary data.</text>
</comment>
<dbReference type="Gene3D" id="1.10.1660.10">
    <property type="match status" value="1"/>
</dbReference>
<dbReference type="PROSITE" id="PS50937">
    <property type="entry name" value="HTH_MERR_2"/>
    <property type="match status" value="1"/>
</dbReference>
<dbReference type="Gene3D" id="1.10.1240.10">
    <property type="entry name" value="Methionine synthase domain"/>
    <property type="match status" value="1"/>
</dbReference>
<feature type="region of interest" description="Disordered" evidence="1">
    <location>
        <begin position="81"/>
        <end position="107"/>
    </location>
</feature>
<evidence type="ECO:0000259" key="2">
    <source>
        <dbReference type="PROSITE" id="PS50937"/>
    </source>
</evidence>
<gene>
    <name evidence="3" type="ORF">KDL28_03630</name>
</gene>
<reference evidence="3" key="1">
    <citation type="submission" date="2021-04" db="EMBL/GenBank/DDBJ databases">
        <title>Pseudonocardia sp. nov., isolated from sandy soil of mangrove forest.</title>
        <authorList>
            <person name="Zan Z."/>
            <person name="Huang R."/>
            <person name="Liu W."/>
        </authorList>
    </citation>
    <scope>NUCLEOTIDE SEQUENCE</scope>
    <source>
        <strain evidence="3">S2-4</strain>
    </source>
</reference>
<evidence type="ECO:0000256" key="1">
    <source>
        <dbReference type="SAM" id="MobiDB-lite"/>
    </source>
</evidence>
<evidence type="ECO:0000313" key="3">
    <source>
        <dbReference type="EMBL" id="MCO1654140.1"/>
    </source>
</evidence>
<dbReference type="Gene3D" id="3.40.50.280">
    <property type="entry name" value="Cobalamin-binding domain"/>
    <property type="match status" value="1"/>
</dbReference>
<organism evidence="3 4">
    <name type="scientific">Pseudonocardia humida</name>
    <dbReference type="NCBI Taxonomy" id="2800819"/>
    <lineage>
        <taxon>Bacteria</taxon>
        <taxon>Bacillati</taxon>
        <taxon>Actinomycetota</taxon>
        <taxon>Actinomycetes</taxon>
        <taxon>Pseudonocardiales</taxon>
        <taxon>Pseudonocardiaceae</taxon>
        <taxon>Pseudonocardia</taxon>
    </lineage>
</organism>
<dbReference type="SUPFAM" id="SSF46955">
    <property type="entry name" value="Putative DNA-binding domain"/>
    <property type="match status" value="1"/>
</dbReference>
<dbReference type="Proteomes" id="UP001165283">
    <property type="component" value="Unassembled WGS sequence"/>
</dbReference>